<name>A0A6A3DRX8_9STRA</name>
<evidence type="ECO:0000313" key="3">
    <source>
        <dbReference type="Proteomes" id="UP000429523"/>
    </source>
</evidence>
<dbReference type="PANTHER" id="PTHR46564">
    <property type="entry name" value="TRANSPOSASE"/>
    <property type="match status" value="1"/>
</dbReference>
<reference evidence="2 3" key="1">
    <citation type="submission" date="2018-08" db="EMBL/GenBank/DDBJ databases">
        <title>Genomic investigation of the strawberry pathogen Phytophthora fragariae indicates pathogenicity is determined by transcriptional variation in three key races.</title>
        <authorList>
            <person name="Adams T.M."/>
            <person name="Armitage A.D."/>
            <person name="Sobczyk M.K."/>
            <person name="Bates H.J."/>
            <person name="Dunwell J.M."/>
            <person name="Nellist C.F."/>
            <person name="Harrison R.J."/>
        </authorList>
    </citation>
    <scope>NUCLEOTIDE SEQUENCE [LARGE SCALE GENOMIC DNA]</scope>
    <source>
        <strain evidence="2 3">NOV-9</strain>
    </source>
</reference>
<dbReference type="GO" id="GO:0003676">
    <property type="term" value="F:nucleic acid binding"/>
    <property type="evidence" value="ECO:0007669"/>
    <property type="project" value="InterPro"/>
</dbReference>
<evidence type="ECO:0000313" key="2">
    <source>
        <dbReference type="EMBL" id="KAE8921871.1"/>
    </source>
</evidence>
<dbReference type="AlphaFoldDB" id="A0A6A3DRX8"/>
<dbReference type="Gene3D" id="3.30.420.10">
    <property type="entry name" value="Ribonuclease H-like superfamily/Ribonuclease H"/>
    <property type="match status" value="1"/>
</dbReference>
<accession>A0A6A3DRX8</accession>
<gene>
    <name evidence="2" type="ORF">PF009_g27855</name>
</gene>
<dbReference type="Proteomes" id="UP000429523">
    <property type="component" value="Unassembled WGS sequence"/>
</dbReference>
<organism evidence="2 3">
    <name type="scientific">Phytophthora fragariae</name>
    <dbReference type="NCBI Taxonomy" id="53985"/>
    <lineage>
        <taxon>Eukaryota</taxon>
        <taxon>Sar</taxon>
        <taxon>Stramenopiles</taxon>
        <taxon>Oomycota</taxon>
        <taxon>Peronosporomycetes</taxon>
        <taxon>Peronosporales</taxon>
        <taxon>Peronosporaceae</taxon>
        <taxon>Phytophthora</taxon>
    </lineage>
</organism>
<dbReference type="Pfam" id="PF13358">
    <property type="entry name" value="DDE_3"/>
    <property type="match status" value="1"/>
</dbReference>
<sequence length="266" mass="30122">MQDRLLEEFGIRVGVQTVRANLDGRCFTLKKTHRDNNYRNTPENKLKRQEFAIKLLQYVAAEKKILYLDETNFNIWVSRSYGWSKAGTRAVDFNTSSKGRNIHVIATISSEGVEYHEGRFGSFDNAAANEYVRAMLRATRESLSNVVVVVDNAPCHSRIEDVFDEAEFAGAECLRLGPNSPMLNGIENVFSAYKAAVKRYMAENRARILNVPEHMTMADHRSSFLLHAANNIFPDVVTAAMCRRCIHHTFAFIADAILLKDMKVGK</sequence>
<evidence type="ECO:0000259" key="1">
    <source>
        <dbReference type="Pfam" id="PF13358"/>
    </source>
</evidence>
<feature type="domain" description="Tc1-like transposase DDE" evidence="1">
    <location>
        <begin position="65"/>
        <end position="200"/>
    </location>
</feature>
<proteinExistence type="predicted"/>
<comment type="caution">
    <text evidence="2">The sequence shown here is derived from an EMBL/GenBank/DDBJ whole genome shotgun (WGS) entry which is preliminary data.</text>
</comment>
<dbReference type="EMBL" id="QXGF01003310">
    <property type="protein sequence ID" value="KAE8921871.1"/>
    <property type="molecule type" value="Genomic_DNA"/>
</dbReference>
<dbReference type="PANTHER" id="PTHR46564:SF1">
    <property type="entry name" value="TRANSPOSASE"/>
    <property type="match status" value="1"/>
</dbReference>
<dbReference type="InterPro" id="IPR038717">
    <property type="entry name" value="Tc1-like_DDE_dom"/>
</dbReference>
<protein>
    <recommendedName>
        <fullName evidence="1">Tc1-like transposase DDE domain-containing protein</fullName>
    </recommendedName>
</protein>
<dbReference type="InterPro" id="IPR036397">
    <property type="entry name" value="RNaseH_sf"/>
</dbReference>